<keyword evidence="3 8" id="KW-0028">Amino-acid biosynthesis</keyword>
<dbReference type="EMBL" id="CP027432">
    <property type="protein sequence ID" value="QCI28552.1"/>
    <property type="molecule type" value="Genomic_DNA"/>
</dbReference>
<evidence type="ECO:0000256" key="3">
    <source>
        <dbReference type="ARBA" id="ARBA00022605"/>
    </source>
</evidence>
<evidence type="ECO:0000313" key="12">
    <source>
        <dbReference type="Proteomes" id="UP000272781"/>
    </source>
</evidence>
<dbReference type="SUPFAM" id="SSF51366">
    <property type="entry name" value="Ribulose-phoshate binding barrel"/>
    <property type="match status" value="1"/>
</dbReference>
<evidence type="ECO:0000256" key="5">
    <source>
        <dbReference type="ARBA" id="ARBA00023141"/>
    </source>
</evidence>
<dbReference type="EMBL" id="RJVK01000001">
    <property type="protein sequence ID" value="ROR40721.1"/>
    <property type="molecule type" value="Genomic_DNA"/>
</dbReference>
<gene>
    <name evidence="8 10" type="primary">trpA</name>
    <name evidence="10" type="ORF">C6V80_06125</name>
    <name evidence="11" type="ORF">EDC58_0201</name>
</gene>
<feature type="active site" description="Proton acceptor" evidence="8">
    <location>
        <position position="45"/>
    </location>
</feature>
<dbReference type="InterPro" id="IPR018204">
    <property type="entry name" value="Trp_synthase_alpha_AS"/>
</dbReference>
<keyword evidence="4 8" id="KW-0822">Tryptophan biosynthesis</keyword>
<evidence type="ECO:0000256" key="6">
    <source>
        <dbReference type="ARBA" id="ARBA00023239"/>
    </source>
</evidence>
<proteinExistence type="inferred from homology"/>
<dbReference type="Proteomes" id="UP000298805">
    <property type="component" value="Chromosome"/>
</dbReference>
<evidence type="ECO:0000256" key="7">
    <source>
        <dbReference type="ARBA" id="ARBA00049047"/>
    </source>
</evidence>
<dbReference type="AlphaFoldDB" id="A0AAJ4RDS1"/>
<dbReference type="PANTHER" id="PTHR43406:SF1">
    <property type="entry name" value="TRYPTOPHAN SYNTHASE ALPHA CHAIN, CHLOROPLASTIC"/>
    <property type="match status" value="1"/>
</dbReference>
<dbReference type="GO" id="GO:0004834">
    <property type="term" value="F:tryptophan synthase activity"/>
    <property type="evidence" value="ECO:0007669"/>
    <property type="project" value="UniProtKB-UniRule"/>
</dbReference>
<protein>
    <recommendedName>
        <fullName evidence="8">Tryptophan synthase alpha chain</fullName>
        <ecNumber evidence="8">4.2.1.20</ecNumber>
    </recommendedName>
</protein>
<accession>A0AAJ4RDS1</accession>
<reference evidence="11 12" key="2">
    <citation type="submission" date="2018-11" db="EMBL/GenBank/DDBJ databases">
        <title>Genomic Encyclopedia of Type Strains, Phase IV (KMG-IV): sequencing the most valuable type-strain genomes for metagenomic binning, comparative biology and taxonomic classification.</title>
        <authorList>
            <person name="Goeker M."/>
        </authorList>
    </citation>
    <scope>NUCLEOTIDE SEQUENCE [LARGE SCALE GENOMIC DNA]</scope>
    <source>
        <strain evidence="11 12">DSM 27783</strain>
    </source>
</reference>
<dbReference type="HAMAP" id="MF_00131">
    <property type="entry name" value="Trp_synth_alpha"/>
    <property type="match status" value="1"/>
</dbReference>
<dbReference type="InterPro" id="IPR011060">
    <property type="entry name" value="RibuloseP-bd_barrel"/>
</dbReference>
<evidence type="ECO:0000256" key="1">
    <source>
        <dbReference type="ARBA" id="ARBA00004733"/>
    </source>
</evidence>
<dbReference type="CDD" id="cd04724">
    <property type="entry name" value="Tryptophan_synthase_alpha"/>
    <property type="match status" value="1"/>
</dbReference>
<sequence length="240" mass="27102">MKKLVAYITTGFPDKHFTVDLINSLKENGVDAIELGIPFSDPVADGPVIQEVNKRALERGYKIQDTFEVSEKVAKNIDTYWMGYFNNFYHKGYDFMVDKAKEYGVKGFIIPDLPYEEAVIYEEKFPLISFVAPTDSKERIKEILKNPKEFIYLVAYAGITGAEKKEDLSEIISYIKEITSTPLYIGFGVNEKTAREKAQGVDGVIVGSAFIKVLLEDISNNEKIKKISQMAKNIKEAINS</sequence>
<name>A0AAJ4RDS1_9BACT</name>
<evidence type="ECO:0000313" key="10">
    <source>
        <dbReference type="EMBL" id="QCI28552.1"/>
    </source>
</evidence>
<evidence type="ECO:0000256" key="8">
    <source>
        <dbReference type="HAMAP-Rule" id="MF_00131"/>
    </source>
</evidence>
<comment type="similarity">
    <text evidence="8 9">Belongs to the TrpA family.</text>
</comment>
<organism evidence="11 12">
    <name type="scientific">Caminibacter pacificus</name>
    <dbReference type="NCBI Taxonomy" id="1424653"/>
    <lineage>
        <taxon>Bacteria</taxon>
        <taxon>Pseudomonadati</taxon>
        <taxon>Campylobacterota</taxon>
        <taxon>Epsilonproteobacteria</taxon>
        <taxon>Nautiliales</taxon>
        <taxon>Nautiliaceae</taxon>
        <taxon>Caminibacter</taxon>
    </lineage>
</organism>
<keyword evidence="6 8" id="KW-0456">Lyase</keyword>
<reference evidence="13" key="1">
    <citation type="submission" date="2018-03" db="EMBL/GenBank/DDBJ databases">
        <title>A comparative analysis of the Nautiliaceae.</title>
        <authorList>
            <person name="Grosche A."/>
            <person name="Smedile F."/>
            <person name="Vetriani C."/>
        </authorList>
    </citation>
    <scope>NUCLEOTIDE SEQUENCE [LARGE SCALE GENOMIC DNA]</scope>
    <source>
        <strain evidence="13">TB6</strain>
    </source>
</reference>
<dbReference type="NCBIfam" id="TIGR00262">
    <property type="entry name" value="trpA"/>
    <property type="match status" value="1"/>
</dbReference>
<comment type="pathway">
    <text evidence="1 8">Amino-acid biosynthesis; L-tryptophan biosynthesis; L-tryptophan from chorismate: step 5/5.</text>
</comment>
<comment type="catalytic activity">
    <reaction evidence="7 8">
        <text>(1S,2R)-1-C-(indol-3-yl)glycerol 3-phosphate + L-serine = D-glyceraldehyde 3-phosphate + L-tryptophan + H2O</text>
        <dbReference type="Rhea" id="RHEA:10532"/>
        <dbReference type="ChEBI" id="CHEBI:15377"/>
        <dbReference type="ChEBI" id="CHEBI:33384"/>
        <dbReference type="ChEBI" id="CHEBI:57912"/>
        <dbReference type="ChEBI" id="CHEBI:58866"/>
        <dbReference type="ChEBI" id="CHEBI:59776"/>
        <dbReference type="EC" id="4.2.1.20"/>
    </reaction>
</comment>
<dbReference type="EC" id="4.2.1.20" evidence="8"/>
<dbReference type="Pfam" id="PF00290">
    <property type="entry name" value="Trp_syntA"/>
    <property type="match status" value="1"/>
</dbReference>
<keyword evidence="5 8" id="KW-0057">Aromatic amino acid biosynthesis</keyword>
<comment type="subunit">
    <text evidence="2 8">Tetramer of two alpha and two beta chains.</text>
</comment>
<evidence type="ECO:0000313" key="11">
    <source>
        <dbReference type="EMBL" id="ROR40721.1"/>
    </source>
</evidence>
<dbReference type="GO" id="GO:0005829">
    <property type="term" value="C:cytosol"/>
    <property type="evidence" value="ECO:0007669"/>
    <property type="project" value="TreeGrafter"/>
</dbReference>
<evidence type="ECO:0000256" key="9">
    <source>
        <dbReference type="RuleBase" id="RU003662"/>
    </source>
</evidence>
<evidence type="ECO:0000256" key="2">
    <source>
        <dbReference type="ARBA" id="ARBA00011270"/>
    </source>
</evidence>
<dbReference type="Gene3D" id="3.20.20.70">
    <property type="entry name" value="Aldolase class I"/>
    <property type="match status" value="1"/>
</dbReference>
<dbReference type="PROSITE" id="PS00167">
    <property type="entry name" value="TRP_SYNTHASE_ALPHA"/>
    <property type="match status" value="1"/>
</dbReference>
<feature type="active site" description="Proton acceptor" evidence="8">
    <location>
        <position position="34"/>
    </location>
</feature>
<dbReference type="InterPro" id="IPR002028">
    <property type="entry name" value="Trp_synthase_suA"/>
</dbReference>
<evidence type="ECO:0000313" key="13">
    <source>
        <dbReference type="Proteomes" id="UP000298805"/>
    </source>
</evidence>
<evidence type="ECO:0000256" key="4">
    <source>
        <dbReference type="ARBA" id="ARBA00022822"/>
    </source>
</evidence>
<dbReference type="InterPro" id="IPR013785">
    <property type="entry name" value="Aldolase_TIM"/>
</dbReference>
<keyword evidence="13" id="KW-1185">Reference proteome</keyword>
<dbReference type="Proteomes" id="UP000272781">
    <property type="component" value="Unassembled WGS sequence"/>
</dbReference>
<dbReference type="PANTHER" id="PTHR43406">
    <property type="entry name" value="TRYPTOPHAN SYNTHASE, ALPHA CHAIN"/>
    <property type="match status" value="1"/>
</dbReference>
<reference evidence="10" key="3">
    <citation type="submission" date="2019-06" db="EMBL/GenBank/DDBJ databases">
        <title>A comparative analysis of the Nautiliaceae.</title>
        <authorList>
            <person name="Grosche A."/>
            <person name="Smedile F."/>
            <person name="Vetriani C."/>
        </authorList>
    </citation>
    <scope>NUCLEOTIDE SEQUENCE</scope>
    <source>
        <strain evidence="10">TB6</strain>
    </source>
</reference>
<comment type="function">
    <text evidence="8">The alpha subunit is responsible for the aldol cleavage of indoleglycerol phosphate to indole and glyceraldehyde 3-phosphate.</text>
</comment>